<dbReference type="InterPro" id="IPR008972">
    <property type="entry name" value="Cupredoxin"/>
</dbReference>
<dbReference type="KEGG" id="pwu:A8O14_10295"/>
<dbReference type="InterPro" id="IPR028096">
    <property type="entry name" value="EfeO_Cupredoxin"/>
</dbReference>
<dbReference type="OrthoDB" id="5958460at2"/>
<dbReference type="Proteomes" id="UP000078463">
    <property type="component" value="Chromosome"/>
</dbReference>
<evidence type="ECO:0000313" key="5">
    <source>
        <dbReference type="Proteomes" id="UP000078463"/>
    </source>
</evidence>
<feature type="chain" id="PRO_5008248179" description="EfeO-type cupredoxin-like domain-containing protein" evidence="2">
    <location>
        <begin position="23"/>
        <end position="110"/>
    </location>
</feature>
<dbReference type="GO" id="GO:0042597">
    <property type="term" value="C:periplasmic space"/>
    <property type="evidence" value="ECO:0007669"/>
    <property type="project" value="UniProtKB-SubCell"/>
</dbReference>
<name>A0A191UHD7_9BURK</name>
<evidence type="ECO:0000313" key="4">
    <source>
        <dbReference type="EMBL" id="ANJ00429.1"/>
    </source>
</evidence>
<dbReference type="RefSeq" id="WP_068949425.1">
    <property type="nucleotide sequence ID" value="NZ_CP015922.1"/>
</dbReference>
<dbReference type="Gene3D" id="2.60.40.420">
    <property type="entry name" value="Cupredoxins - blue copper proteins"/>
    <property type="match status" value="1"/>
</dbReference>
<reference evidence="5" key="1">
    <citation type="submission" date="2016-05" db="EMBL/GenBank/DDBJ databases">
        <title>Polynucleobacter sp. QLW-P1FAT50C-4 genome.</title>
        <authorList>
            <person name="Hahn M.W."/>
        </authorList>
    </citation>
    <scope>NUCLEOTIDE SEQUENCE [LARGE SCALE GENOMIC DNA]</scope>
    <source>
        <strain evidence="5">QLW-P1FAT50C-4</strain>
    </source>
</reference>
<dbReference type="SUPFAM" id="SSF49503">
    <property type="entry name" value="Cupredoxins"/>
    <property type="match status" value="1"/>
</dbReference>
<organism evidence="4 5">
    <name type="scientific">Polynucleobacter wuianus</name>
    <dbReference type="NCBI Taxonomy" id="1743168"/>
    <lineage>
        <taxon>Bacteria</taxon>
        <taxon>Pseudomonadati</taxon>
        <taxon>Pseudomonadota</taxon>
        <taxon>Betaproteobacteria</taxon>
        <taxon>Burkholderiales</taxon>
        <taxon>Burkholderiaceae</taxon>
        <taxon>Polynucleobacter</taxon>
    </lineage>
</organism>
<gene>
    <name evidence="4" type="ORF">A8O14_10295</name>
</gene>
<evidence type="ECO:0000259" key="3">
    <source>
        <dbReference type="Pfam" id="PF13473"/>
    </source>
</evidence>
<protein>
    <recommendedName>
        <fullName evidence="3">EfeO-type cupredoxin-like domain-containing protein</fullName>
    </recommendedName>
</protein>
<comment type="subcellular location">
    <subcellularLocation>
        <location evidence="1">Periplasm</location>
    </subcellularLocation>
</comment>
<evidence type="ECO:0000256" key="2">
    <source>
        <dbReference type="SAM" id="SignalP"/>
    </source>
</evidence>
<dbReference type="AlphaFoldDB" id="A0A191UHD7"/>
<keyword evidence="5" id="KW-1185">Reference proteome</keyword>
<dbReference type="STRING" id="1743168.A8O14_10295"/>
<proteinExistence type="predicted"/>
<dbReference type="Pfam" id="PF13473">
    <property type="entry name" value="Cupredoxin_1"/>
    <property type="match status" value="1"/>
</dbReference>
<feature type="domain" description="EfeO-type cupredoxin-like" evidence="3">
    <location>
        <begin position="9"/>
        <end position="109"/>
    </location>
</feature>
<dbReference type="EMBL" id="CP015922">
    <property type="protein sequence ID" value="ANJ00429.1"/>
    <property type="molecule type" value="Genomic_DNA"/>
</dbReference>
<evidence type="ECO:0000256" key="1">
    <source>
        <dbReference type="ARBA" id="ARBA00004418"/>
    </source>
</evidence>
<feature type="signal peptide" evidence="2">
    <location>
        <begin position="1"/>
        <end position="22"/>
    </location>
</feature>
<accession>A0A191UHD7</accession>
<keyword evidence="2" id="KW-0732">Signal</keyword>
<sequence>MKNTVAYTLFCLMIGVTTLASANPSEITIKIQKGRFSPSQIEIPADTKVRLVIQNLDDTPEEFESHDLNREVLIKANGSASFYIGPLSTGLYKFEGEFSPETAQGVVIVK</sequence>